<feature type="domain" description="Nudix hydrolase" evidence="3">
    <location>
        <begin position="3"/>
        <end position="129"/>
    </location>
</feature>
<dbReference type="Proteomes" id="UP000198706">
    <property type="component" value="Unassembled WGS sequence"/>
</dbReference>
<sequence>MTVFRIAAACLLDAQGRLLLVRKRGTRAFMLPGGKHEPGESALEAVLRELSEEIELSLPAEALDYLGRFQAPAANEPDCRVDADVFCARLLHPVRPAAELEELAWLDPDSPLPDNLAPLLREQVLPVLQRHLEAETA</sequence>
<dbReference type="InterPro" id="IPR015797">
    <property type="entry name" value="NUDIX_hydrolase-like_dom_sf"/>
</dbReference>
<accession>A0A1G8Z083</accession>
<dbReference type="SUPFAM" id="SSF55811">
    <property type="entry name" value="Nudix"/>
    <property type="match status" value="1"/>
</dbReference>
<dbReference type="EMBL" id="FNFD01000004">
    <property type="protein sequence ID" value="SDK08446.1"/>
    <property type="molecule type" value="Genomic_DNA"/>
</dbReference>
<gene>
    <name evidence="4" type="ORF">SAMN05216186_104159</name>
</gene>
<dbReference type="AlphaFoldDB" id="A0A1G8Z083"/>
<evidence type="ECO:0000313" key="5">
    <source>
        <dbReference type="Proteomes" id="UP000198706"/>
    </source>
</evidence>
<evidence type="ECO:0000259" key="3">
    <source>
        <dbReference type="PROSITE" id="PS51462"/>
    </source>
</evidence>
<dbReference type="Pfam" id="PF00293">
    <property type="entry name" value="NUDIX"/>
    <property type="match status" value="1"/>
</dbReference>
<keyword evidence="5" id="KW-1185">Reference proteome</keyword>
<dbReference type="STRING" id="137658.SAMN05216186_104159"/>
<dbReference type="GO" id="GO:0016787">
    <property type="term" value="F:hydrolase activity"/>
    <property type="evidence" value="ECO:0007669"/>
    <property type="project" value="UniProtKB-KW"/>
</dbReference>
<dbReference type="Gene3D" id="3.90.79.10">
    <property type="entry name" value="Nucleoside Triphosphate Pyrophosphohydrolase"/>
    <property type="match status" value="1"/>
</dbReference>
<evidence type="ECO:0000256" key="2">
    <source>
        <dbReference type="ARBA" id="ARBA00022801"/>
    </source>
</evidence>
<dbReference type="PANTHER" id="PTHR43046">
    <property type="entry name" value="GDP-MANNOSE MANNOSYL HYDROLASE"/>
    <property type="match status" value="1"/>
</dbReference>
<dbReference type="CDD" id="cd04690">
    <property type="entry name" value="NUDIX_Hydrolase"/>
    <property type="match status" value="1"/>
</dbReference>
<dbReference type="RefSeq" id="WP_084334188.1">
    <property type="nucleotide sequence ID" value="NZ_FNFD01000004.1"/>
</dbReference>
<evidence type="ECO:0000313" key="4">
    <source>
        <dbReference type="EMBL" id="SDK08446.1"/>
    </source>
</evidence>
<comment type="cofactor">
    <cofactor evidence="1">
        <name>Mg(2+)</name>
        <dbReference type="ChEBI" id="CHEBI:18420"/>
    </cofactor>
</comment>
<dbReference type="PROSITE" id="PS51462">
    <property type="entry name" value="NUDIX"/>
    <property type="match status" value="1"/>
</dbReference>
<dbReference type="PANTHER" id="PTHR43046:SF2">
    <property type="entry name" value="8-OXO-DGTP DIPHOSPHATASE-RELATED"/>
    <property type="match status" value="1"/>
</dbReference>
<keyword evidence="2" id="KW-0378">Hydrolase</keyword>
<name>A0A1G8Z083_9PSED</name>
<reference evidence="4 5" key="1">
    <citation type="submission" date="2016-10" db="EMBL/GenBank/DDBJ databases">
        <authorList>
            <person name="de Groot N.N."/>
        </authorList>
    </citation>
    <scope>NUCLEOTIDE SEQUENCE [LARGE SCALE GENOMIC DNA]</scope>
    <source>
        <strain evidence="4 5">JCM 21544</strain>
    </source>
</reference>
<dbReference type="InterPro" id="IPR000086">
    <property type="entry name" value="NUDIX_hydrolase_dom"/>
</dbReference>
<protein>
    <submittedName>
        <fullName evidence="4">ADP-ribose pyrophosphatase YjhB, NUDIX family</fullName>
    </submittedName>
</protein>
<organism evidence="4 5">
    <name type="scientific">Pseudomonas indica</name>
    <dbReference type="NCBI Taxonomy" id="137658"/>
    <lineage>
        <taxon>Bacteria</taxon>
        <taxon>Pseudomonadati</taxon>
        <taxon>Pseudomonadota</taxon>
        <taxon>Gammaproteobacteria</taxon>
        <taxon>Pseudomonadales</taxon>
        <taxon>Pseudomonadaceae</taxon>
        <taxon>Pseudomonas</taxon>
    </lineage>
</organism>
<proteinExistence type="predicted"/>
<evidence type="ECO:0000256" key="1">
    <source>
        <dbReference type="ARBA" id="ARBA00001946"/>
    </source>
</evidence>